<sequence>MAADESDTAGAGGDAARPPGDNVHKAIEWFTQDHSRTRQRIEHPDGAIAPGRLLESALFDVQVNGLLNGDVSEQAQGLVHAQAEWLIRQMPSSHQPLSLDSAQQAGRAWGILITSDTDVLPDQDVLTEVSKRTKISQRAAEEIRYQARSTSAAYTRADLLIPYDDAPDEVLISDWNRLAACGPELPEAAERTNDVLELLTARVTGTDDHDWMEATAQHAAQVYASVIRAQPLLAVVAAVIPRRSHPDAEADQVRLVELAQQGHLATAATAAARARAVQEWVGPEDAAVPDRIRAVEAGAPGARTLRELNETLATLDPALASSVFTALDPQRVAKVVDAIGQLSARMRTVFRTASALPPASREQSAPRRPQHQQPPAPGPNPGGSTARAAP</sequence>
<reference evidence="2 3" key="1">
    <citation type="submission" date="2024-06" db="EMBL/GenBank/DDBJ databases">
        <title>The Natural Products Discovery Center: Release of the First 8490 Sequenced Strains for Exploring Actinobacteria Biosynthetic Diversity.</title>
        <authorList>
            <person name="Kalkreuter E."/>
            <person name="Kautsar S.A."/>
            <person name="Yang D."/>
            <person name="Bader C.D."/>
            <person name="Teijaro C.N."/>
            <person name="Fluegel L."/>
            <person name="Davis C.M."/>
            <person name="Simpson J.R."/>
            <person name="Lauterbach L."/>
            <person name="Steele A.D."/>
            <person name="Gui C."/>
            <person name="Meng S."/>
            <person name="Li G."/>
            <person name="Viehrig K."/>
            <person name="Ye F."/>
            <person name="Su P."/>
            <person name="Kiefer A.F."/>
            <person name="Nichols A."/>
            <person name="Cepeda A.J."/>
            <person name="Yan W."/>
            <person name="Fan B."/>
            <person name="Jiang Y."/>
            <person name="Adhikari A."/>
            <person name="Zheng C.-J."/>
            <person name="Schuster L."/>
            <person name="Cowan T.M."/>
            <person name="Smanski M.J."/>
            <person name="Chevrette M.G."/>
            <person name="De Carvalho L.P.S."/>
            <person name="Shen B."/>
        </authorList>
    </citation>
    <scope>NUCLEOTIDE SEQUENCE [LARGE SCALE GENOMIC DNA]</scope>
    <source>
        <strain evidence="2 3">NPDC000632</strain>
    </source>
</reference>
<feature type="region of interest" description="Disordered" evidence="1">
    <location>
        <begin position="1"/>
        <end position="22"/>
    </location>
</feature>
<gene>
    <name evidence="2" type="ORF">ABT322_15110</name>
</gene>
<evidence type="ECO:0000313" key="2">
    <source>
        <dbReference type="EMBL" id="MER6905077.1"/>
    </source>
</evidence>
<organism evidence="2 3">
    <name type="scientific">Streptomyces flaveolus</name>
    <dbReference type="NCBI Taxonomy" id="67297"/>
    <lineage>
        <taxon>Bacteria</taxon>
        <taxon>Bacillati</taxon>
        <taxon>Actinomycetota</taxon>
        <taxon>Actinomycetes</taxon>
        <taxon>Kitasatosporales</taxon>
        <taxon>Streptomycetaceae</taxon>
        <taxon>Streptomyces</taxon>
    </lineage>
</organism>
<protein>
    <submittedName>
        <fullName evidence="2">Uncharacterized protein</fullName>
    </submittedName>
</protein>
<keyword evidence="3" id="KW-1185">Reference proteome</keyword>
<evidence type="ECO:0000313" key="3">
    <source>
        <dbReference type="Proteomes" id="UP001490330"/>
    </source>
</evidence>
<proteinExistence type="predicted"/>
<accession>A0ABV1VEZ4</accession>
<comment type="caution">
    <text evidence="2">The sequence shown here is derived from an EMBL/GenBank/DDBJ whole genome shotgun (WGS) entry which is preliminary data.</text>
</comment>
<feature type="region of interest" description="Disordered" evidence="1">
    <location>
        <begin position="354"/>
        <end position="390"/>
    </location>
</feature>
<name>A0ABV1VEZ4_9ACTN</name>
<evidence type="ECO:0000256" key="1">
    <source>
        <dbReference type="SAM" id="MobiDB-lite"/>
    </source>
</evidence>
<dbReference type="EMBL" id="JBEPCV010000012">
    <property type="protein sequence ID" value="MER6905077.1"/>
    <property type="molecule type" value="Genomic_DNA"/>
</dbReference>
<dbReference type="Proteomes" id="UP001490330">
    <property type="component" value="Unassembled WGS sequence"/>
</dbReference>
<dbReference type="RefSeq" id="WP_350716768.1">
    <property type="nucleotide sequence ID" value="NZ_JBEPCO010000005.1"/>
</dbReference>